<name>A0ABV9T7S3_9BACT</name>
<dbReference type="EMBL" id="JBHSJJ010000023">
    <property type="protein sequence ID" value="MFC4874816.1"/>
    <property type="molecule type" value="Genomic_DNA"/>
</dbReference>
<sequence length="180" mass="20866">MKIFKRTENIIILTLWLTILSTYPYALLNDYNLFLSDYLGLAGLTIVTLIAFYIPKMTFKSLMVLLFFGLFNLFSFIYFINLVFTFGFASIVSPGIQLLSLILLLILAFKRQGELGIIWTNLFGQTDEEIQQNKDRMKDSFKVKFINLSDKEIENRLQNDLVGEARKALIEIQNERKNAL</sequence>
<keyword evidence="3" id="KW-1185">Reference proteome</keyword>
<organism evidence="2 3">
    <name type="scientific">Negadavirga shengliensis</name>
    <dbReference type="NCBI Taxonomy" id="1389218"/>
    <lineage>
        <taxon>Bacteria</taxon>
        <taxon>Pseudomonadati</taxon>
        <taxon>Bacteroidota</taxon>
        <taxon>Cytophagia</taxon>
        <taxon>Cytophagales</taxon>
        <taxon>Cyclobacteriaceae</taxon>
        <taxon>Negadavirga</taxon>
    </lineage>
</organism>
<reference evidence="3" key="1">
    <citation type="journal article" date="2019" name="Int. J. Syst. Evol. Microbiol.">
        <title>The Global Catalogue of Microorganisms (GCM) 10K type strain sequencing project: providing services to taxonomists for standard genome sequencing and annotation.</title>
        <authorList>
            <consortium name="The Broad Institute Genomics Platform"/>
            <consortium name="The Broad Institute Genome Sequencing Center for Infectious Disease"/>
            <person name="Wu L."/>
            <person name="Ma J."/>
        </authorList>
    </citation>
    <scope>NUCLEOTIDE SEQUENCE [LARGE SCALE GENOMIC DNA]</scope>
    <source>
        <strain evidence="3">CGMCC 4.7466</strain>
    </source>
</reference>
<dbReference type="Proteomes" id="UP001595818">
    <property type="component" value="Unassembled WGS sequence"/>
</dbReference>
<keyword evidence="1" id="KW-1133">Transmembrane helix</keyword>
<proteinExistence type="predicted"/>
<protein>
    <submittedName>
        <fullName evidence="2">Uncharacterized protein</fullName>
    </submittedName>
</protein>
<evidence type="ECO:0000313" key="3">
    <source>
        <dbReference type="Proteomes" id="UP001595818"/>
    </source>
</evidence>
<feature type="transmembrane region" description="Helical" evidence="1">
    <location>
        <begin position="7"/>
        <end position="26"/>
    </location>
</feature>
<keyword evidence="1" id="KW-0812">Transmembrane</keyword>
<gene>
    <name evidence="2" type="ORF">ACFPFU_24140</name>
</gene>
<comment type="caution">
    <text evidence="2">The sequence shown here is derived from an EMBL/GenBank/DDBJ whole genome shotgun (WGS) entry which is preliminary data.</text>
</comment>
<dbReference type="RefSeq" id="WP_377069033.1">
    <property type="nucleotide sequence ID" value="NZ_JBHSJJ010000023.1"/>
</dbReference>
<feature type="transmembrane region" description="Helical" evidence="1">
    <location>
        <begin position="86"/>
        <end position="109"/>
    </location>
</feature>
<keyword evidence="1" id="KW-0472">Membrane</keyword>
<feature type="transmembrane region" description="Helical" evidence="1">
    <location>
        <begin position="62"/>
        <end position="80"/>
    </location>
</feature>
<evidence type="ECO:0000313" key="2">
    <source>
        <dbReference type="EMBL" id="MFC4874816.1"/>
    </source>
</evidence>
<evidence type="ECO:0000256" key="1">
    <source>
        <dbReference type="SAM" id="Phobius"/>
    </source>
</evidence>
<accession>A0ABV9T7S3</accession>
<feature type="transmembrane region" description="Helical" evidence="1">
    <location>
        <begin position="38"/>
        <end position="55"/>
    </location>
</feature>